<dbReference type="InterPro" id="IPR044855">
    <property type="entry name" value="CoA-Trfase_III_dom3_sf"/>
</dbReference>
<accession>A0A562E376</accession>
<dbReference type="InterPro" id="IPR003673">
    <property type="entry name" value="CoA-Trfase_fam_III"/>
</dbReference>
<evidence type="ECO:0000313" key="2">
    <source>
        <dbReference type="Proteomes" id="UP000317573"/>
    </source>
</evidence>
<sequence>MAQNGTKRSFTGPLSGLKVVEIGSIGPGPFCAMLLADLGADVVRVDRATGAGLVGPNADFRTELLHRGRRSLAVDLKHPNGAEVVLSLVTDADVLIEGFRPGVTERLGIGPDECAERNPRLIYGRMTGFGQDGPLAQHVGHDINYVALSGALSLIGRHGQPPTPPLSLIGDFGGGGMLLALGVLSALFERQRSGRGQVIDASMVEGAALLTTPFFGFSQNGTWNGERGTNLVDSGAPFYDAYETADGKWLSVGALEPHFYADLVALLDLPDDLPDQNDRTQWPHMKKIFADAVRGRTLAEWLEAAEGRTPCIAPVLDVDEAPSHPHHVARGTFVEVDELVQPAPAPRFSRSAAVVDRRPPSPGEHTTEILSDWGIDSDCADRWLRSGAVWQAATET</sequence>
<dbReference type="InterPro" id="IPR023606">
    <property type="entry name" value="CoA-Trfase_III_dom_1_sf"/>
</dbReference>
<dbReference type="AlphaFoldDB" id="A0A562E376"/>
<dbReference type="Gene3D" id="3.40.50.10540">
    <property type="entry name" value="Crotonobetainyl-coa:carnitine coa-transferase, domain 1"/>
    <property type="match status" value="1"/>
</dbReference>
<dbReference type="Proteomes" id="UP000317573">
    <property type="component" value="Unassembled WGS sequence"/>
</dbReference>
<gene>
    <name evidence="1" type="ORF">L618_002700000160</name>
</gene>
<comment type="caution">
    <text evidence="1">The sequence shown here is derived from an EMBL/GenBank/DDBJ whole genome shotgun (WGS) entry which is preliminary data.</text>
</comment>
<dbReference type="PANTHER" id="PTHR48228:SF5">
    <property type="entry name" value="ALPHA-METHYLACYL-COA RACEMASE"/>
    <property type="match status" value="1"/>
</dbReference>
<dbReference type="PANTHER" id="PTHR48228">
    <property type="entry name" value="SUCCINYL-COA--D-CITRAMALATE COA-TRANSFERASE"/>
    <property type="match status" value="1"/>
</dbReference>
<evidence type="ECO:0000313" key="1">
    <source>
        <dbReference type="EMBL" id="TWH16237.1"/>
    </source>
</evidence>
<dbReference type="RefSeq" id="WP_085470555.1">
    <property type="nucleotide sequence ID" value="NZ_VLJT01000025.1"/>
</dbReference>
<dbReference type="EMBL" id="VLJT01000025">
    <property type="protein sequence ID" value="TWH16237.1"/>
    <property type="molecule type" value="Genomic_DNA"/>
</dbReference>
<organism evidence="1 2">
    <name type="scientific">Rhodococcus rhodochrous J45</name>
    <dbReference type="NCBI Taxonomy" id="935266"/>
    <lineage>
        <taxon>Bacteria</taxon>
        <taxon>Bacillati</taxon>
        <taxon>Actinomycetota</taxon>
        <taxon>Actinomycetes</taxon>
        <taxon>Mycobacteriales</taxon>
        <taxon>Nocardiaceae</taxon>
        <taxon>Rhodococcus</taxon>
    </lineage>
</organism>
<name>A0A562E376_RHORH</name>
<dbReference type="InterPro" id="IPR050509">
    <property type="entry name" value="CoA-transferase_III"/>
</dbReference>
<reference evidence="1 2" key="1">
    <citation type="submission" date="2019-07" db="EMBL/GenBank/DDBJ databases">
        <title>Genome sequencing of lignin-degrading bacterial isolates.</title>
        <authorList>
            <person name="Gladden J."/>
        </authorList>
    </citation>
    <scope>NUCLEOTIDE SEQUENCE [LARGE SCALE GENOMIC DNA]</scope>
    <source>
        <strain evidence="1 2">J45</strain>
    </source>
</reference>
<dbReference type="Gene3D" id="3.30.1540.10">
    <property type="entry name" value="formyl-coa transferase, domain 3"/>
    <property type="match status" value="1"/>
</dbReference>
<dbReference type="Pfam" id="PF02515">
    <property type="entry name" value="CoA_transf_3"/>
    <property type="match status" value="1"/>
</dbReference>
<dbReference type="GO" id="GO:0003824">
    <property type="term" value="F:catalytic activity"/>
    <property type="evidence" value="ECO:0007669"/>
    <property type="project" value="InterPro"/>
</dbReference>
<proteinExistence type="predicted"/>
<protein>
    <submittedName>
        <fullName evidence="1">Alpha-methylacyl-CoA racemase</fullName>
    </submittedName>
</protein>
<dbReference type="SUPFAM" id="SSF89796">
    <property type="entry name" value="CoA-transferase family III (CaiB/BaiF)"/>
    <property type="match status" value="1"/>
</dbReference>